<reference evidence="2" key="1">
    <citation type="journal article" date="2014" name="Nat. Commun.">
        <title>The emerging biofuel crop Camelina sativa retains a highly undifferentiated hexaploid genome structure.</title>
        <authorList>
            <person name="Kagale S."/>
            <person name="Koh C."/>
            <person name="Nixon J."/>
            <person name="Bollina V."/>
            <person name="Clarke W.E."/>
            <person name="Tuteja R."/>
            <person name="Spillane C."/>
            <person name="Robinson S.J."/>
            <person name="Links M.G."/>
            <person name="Clarke C."/>
            <person name="Higgins E.E."/>
            <person name="Huebert T."/>
            <person name="Sharpe A.G."/>
            <person name="Parkin I.A."/>
        </authorList>
    </citation>
    <scope>NUCLEOTIDE SEQUENCE [LARGE SCALE GENOMIC DNA]</scope>
    <source>
        <strain evidence="2">cv. DH55</strain>
    </source>
</reference>
<dbReference type="RefSeq" id="XP_010434877.1">
    <property type="nucleotide sequence ID" value="XM_010436575.2"/>
</dbReference>
<gene>
    <name evidence="3" type="primary">LOC104718765</name>
</gene>
<organism evidence="2 3">
    <name type="scientific">Camelina sativa</name>
    <name type="common">False flax</name>
    <name type="synonym">Myagrum sativum</name>
    <dbReference type="NCBI Taxonomy" id="90675"/>
    <lineage>
        <taxon>Eukaryota</taxon>
        <taxon>Viridiplantae</taxon>
        <taxon>Streptophyta</taxon>
        <taxon>Embryophyta</taxon>
        <taxon>Tracheophyta</taxon>
        <taxon>Spermatophyta</taxon>
        <taxon>Magnoliopsida</taxon>
        <taxon>eudicotyledons</taxon>
        <taxon>Gunneridae</taxon>
        <taxon>Pentapetalae</taxon>
        <taxon>rosids</taxon>
        <taxon>malvids</taxon>
        <taxon>Brassicales</taxon>
        <taxon>Brassicaceae</taxon>
        <taxon>Camelineae</taxon>
        <taxon>Camelina</taxon>
    </lineage>
</organism>
<dbReference type="Gene3D" id="2.40.50.140">
    <property type="entry name" value="Nucleic acid-binding proteins"/>
    <property type="match status" value="1"/>
</dbReference>
<reference evidence="3" key="2">
    <citation type="submission" date="2025-08" db="UniProtKB">
        <authorList>
            <consortium name="RefSeq"/>
        </authorList>
    </citation>
    <scope>IDENTIFICATION</scope>
    <source>
        <tissue evidence="3">Leaf</tissue>
    </source>
</reference>
<keyword evidence="2" id="KW-1185">Reference proteome</keyword>
<feature type="compositionally biased region" description="Polar residues" evidence="1">
    <location>
        <begin position="132"/>
        <end position="148"/>
    </location>
</feature>
<dbReference type="SUPFAM" id="SSF50249">
    <property type="entry name" value="Nucleic acid-binding proteins"/>
    <property type="match status" value="1"/>
</dbReference>
<proteinExistence type="predicted"/>
<feature type="region of interest" description="Disordered" evidence="1">
    <location>
        <begin position="118"/>
        <end position="149"/>
    </location>
</feature>
<accession>A0ABM0U2J1</accession>
<dbReference type="InterPro" id="IPR012340">
    <property type="entry name" value="NA-bd_OB-fold"/>
</dbReference>
<evidence type="ECO:0000256" key="1">
    <source>
        <dbReference type="SAM" id="MobiDB-lite"/>
    </source>
</evidence>
<evidence type="ECO:0000313" key="3">
    <source>
        <dbReference type="RefSeq" id="XP_010434877.1"/>
    </source>
</evidence>
<name>A0ABM0U2J1_CAMSA</name>
<protein>
    <submittedName>
        <fullName evidence="3">Uncharacterized protein LOC104718765</fullName>
    </submittedName>
</protein>
<sequence length="221" mass="23985">MIYVKVMDNTGESKFLLFDSIASEVIGESAAAILGGSLDEITNPEDLSDAIKNVIGKTFVFLVCVERENIWDGKDSYMVTKILPKDGLLAEQITEESNEIVNPSSIISGDQAHLALTYSQETSESTTPSSKRVYTSNSDTPGQSSSSKKVCAESNVVGGPIKKFDLKVSTLEFGEKEMEEGIEASKTMETPMCKMKDTNVGKVVDIKGVQIKGVQIKVEKK</sequence>
<dbReference type="Proteomes" id="UP000694864">
    <property type="component" value="Chromosome 10"/>
</dbReference>
<evidence type="ECO:0000313" key="2">
    <source>
        <dbReference type="Proteomes" id="UP000694864"/>
    </source>
</evidence>
<dbReference type="GeneID" id="104718765"/>
<feature type="compositionally biased region" description="Low complexity" evidence="1">
    <location>
        <begin position="118"/>
        <end position="130"/>
    </location>
</feature>